<dbReference type="AlphaFoldDB" id="A0A7V3ZV90"/>
<dbReference type="Gene3D" id="3.30.930.10">
    <property type="entry name" value="Bira Bifunctional Protein, Domain 2"/>
    <property type="match status" value="1"/>
</dbReference>
<comment type="similarity">
    <text evidence="2 13">Belongs to the class-II aminoacyl-tRNA synthetase family. Phe-tRNA synthetase alpha subunit type 1 subfamily.</text>
</comment>
<evidence type="ECO:0000256" key="12">
    <source>
        <dbReference type="ARBA" id="ARBA00049255"/>
    </source>
</evidence>
<dbReference type="GO" id="GO:0004826">
    <property type="term" value="F:phenylalanine-tRNA ligase activity"/>
    <property type="evidence" value="ECO:0007669"/>
    <property type="project" value="UniProtKB-UniRule"/>
</dbReference>
<dbReference type="PANTHER" id="PTHR11538:SF41">
    <property type="entry name" value="PHENYLALANINE--TRNA LIGASE, MITOCHONDRIAL"/>
    <property type="match status" value="1"/>
</dbReference>
<feature type="binding site" evidence="13">
    <location>
        <position position="249"/>
    </location>
    <ligand>
        <name>Mg(2+)</name>
        <dbReference type="ChEBI" id="CHEBI:18420"/>
        <note>shared with beta subunit</note>
    </ligand>
</feature>
<evidence type="ECO:0000256" key="10">
    <source>
        <dbReference type="ARBA" id="ARBA00022917"/>
    </source>
</evidence>
<keyword evidence="5 13" id="KW-0436">Ligase</keyword>
<dbReference type="InterPro" id="IPR006195">
    <property type="entry name" value="aa-tRNA-synth_II"/>
</dbReference>
<dbReference type="CDD" id="cd00496">
    <property type="entry name" value="PheRS_alpha_core"/>
    <property type="match status" value="1"/>
</dbReference>
<protein>
    <recommendedName>
        <fullName evidence="13">Phenylalanine--tRNA ligase alpha subunit</fullName>
        <ecNumber evidence="13">6.1.1.20</ecNumber>
    </recommendedName>
    <alternativeName>
        <fullName evidence="13">Phenylalanyl-tRNA synthetase alpha subunit</fullName>
        <shortName evidence="13">PheRS</shortName>
    </alternativeName>
</protein>
<evidence type="ECO:0000256" key="4">
    <source>
        <dbReference type="ARBA" id="ARBA00022490"/>
    </source>
</evidence>
<feature type="domain" description="Aminoacyl-transfer RNA synthetases class-II family profile" evidence="14">
    <location>
        <begin position="114"/>
        <end position="313"/>
    </location>
</feature>
<dbReference type="InterPro" id="IPR045864">
    <property type="entry name" value="aa-tRNA-synth_II/BPL/LPL"/>
</dbReference>
<keyword evidence="11 13" id="KW-0030">Aminoacyl-tRNA synthetase</keyword>
<evidence type="ECO:0000256" key="2">
    <source>
        <dbReference type="ARBA" id="ARBA00010207"/>
    </source>
</evidence>
<evidence type="ECO:0000256" key="6">
    <source>
        <dbReference type="ARBA" id="ARBA00022723"/>
    </source>
</evidence>
<dbReference type="GO" id="GO:0000287">
    <property type="term" value="F:magnesium ion binding"/>
    <property type="evidence" value="ECO:0007669"/>
    <property type="project" value="UniProtKB-UniRule"/>
</dbReference>
<comment type="catalytic activity">
    <reaction evidence="12 13">
        <text>tRNA(Phe) + L-phenylalanine + ATP = L-phenylalanyl-tRNA(Phe) + AMP + diphosphate + H(+)</text>
        <dbReference type="Rhea" id="RHEA:19413"/>
        <dbReference type="Rhea" id="RHEA-COMP:9668"/>
        <dbReference type="Rhea" id="RHEA-COMP:9699"/>
        <dbReference type="ChEBI" id="CHEBI:15378"/>
        <dbReference type="ChEBI" id="CHEBI:30616"/>
        <dbReference type="ChEBI" id="CHEBI:33019"/>
        <dbReference type="ChEBI" id="CHEBI:58095"/>
        <dbReference type="ChEBI" id="CHEBI:78442"/>
        <dbReference type="ChEBI" id="CHEBI:78531"/>
        <dbReference type="ChEBI" id="CHEBI:456215"/>
        <dbReference type="EC" id="6.1.1.20"/>
    </reaction>
</comment>
<dbReference type="GO" id="GO:0006432">
    <property type="term" value="P:phenylalanyl-tRNA aminoacylation"/>
    <property type="evidence" value="ECO:0007669"/>
    <property type="project" value="UniProtKB-UniRule"/>
</dbReference>
<comment type="cofactor">
    <cofactor evidence="13">
        <name>Mg(2+)</name>
        <dbReference type="ChEBI" id="CHEBI:18420"/>
    </cofactor>
    <text evidence="13">Binds 2 magnesium ions per tetramer.</text>
</comment>
<keyword evidence="4 13" id="KW-0963">Cytoplasm</keyword>
<comment type="subcellular location">
    <subcellularLocation>
        <location evidence="1 13">Cytoplasm</location>
    </subcellularLocation>
</comment>
<dbReference type="PROSITE" id="PS50862">
    <property type="entry name" value="AA_TRNA_LIGASE_II"/>
    <property type="match status" value="1"/>
</dbReference>
<dbReference type="GO" id="GO:0005524">
    <property type="term" value="F:ATP binding"/>
    <property type="evidence" value="ECO:0007669"/>
    <property type="project" value="UniProtKB-UniRule"/>
</dbReference>
<organism evidence="15">
    <name type="scientific">candidate division WOR-3 bacterium</name>
    <dbReference type="NCBI Taxonomy" id="2052148"/>
    <lineage>
        <taxon>Bacteria</taxon>
        <taxon>Bacteria division WOR-3</taxon>
    </lineage>
</organism>
<evidence type="ECO:0000256" key="11">
    <source>
        <dbReference type="ARBA" id="ARBA00023146"/>
    </source>
</evidence>
<dbReference type="InterPro" id="IPR004529">
    <property type="entry name" value="Phe-tRNA-synth_IIc_asu"/>
</dbReference>
<dbReference type="InterPro" id="IPR010978">
    <property type="entry name" value="tRNA-bd_arm"/>
</dbReference>
<dbReference type="HAMAP" id="MF_00281">
    <property type="entry name" value="Phe_tRNA_synth_alpha1"/>
    <property type="match status" value="1"/>
</dbReference>
<dbReference type="SUPFAM" id="SSF55681">
    <property type="entry name" value="Class II aaRS and biotin synthetases"/>
    <property type="match status" value="1"/>
</dbReference>
<keyword evidence="6 13" id="KW-0479">Metal-binding</keyword>
<evidence type="ECO:0000256" key="5">
    <source>
        <dbReference type="ARBA" id="ARBA00022598"/>
    </source>
</evidence>
<keyword evidence="9 13" id="KW-0460">Magnesium</keyword>
<dbReference type="Pfam" id="PF02912">
    <property type="entry name" value="Phe_tRNA-synt_N"/>
    <property type="match status" value="1"/>
</dbReference>
<dbReference type="GO" id="GO:0000049">
    <property type="term" value="F:tRNA binding"/>
    <property type="evidence" value="ECO:0007669"/>
    <property type="project" value="InterPro"/>
</dbReference>
<dbReference type="SUPFAM" id="SSF46589">
    <property type="entry name" value="tRNA-binding arm"/>
    <property type="match status" value="1"/>
</dbReference>
<proteinExistence type="inferred from homology"/>
<evidence type="ECO:0000313" key="15">
    <source>
        <dbReference type="EMBL" id="HGK63605.1"/>
    </source>
</evidence>
<evidence type="ECO:0000256" key="9">
    <source>
        <dbReference type="ARBA" id="ARBA00022842"/>
    </source>
</evidence>
<dbReference type="EC" id="6.1.1.20" evidence="13"/>
<sequence>MIEKLEKIIEQAKAEAELIKNLIDLENFRIRYLGRKGELTTFLRSLKNLPLEERKIIGKKANEFKEYLERIIEEKRQILKEEKKEIFFDYTLPGRKFWLGHKHPLTQVMEECLDILIKMGFKEEQGPEIEDEWHNFTALNIPSLHPARDMFSTFYLPDGRLLRSHTSPVQIRVMERETPPIRIVAPGRVFRPDDFDASHSPVFHQIEGLYVDTDVTFLDLKATIEEFCRLLFDKKVIIKFTPSYFPFTEPSAEVAISCLKCLGKGCERCRNRGFLEILGCGMVHPQVLKNVNINPEIYSGFAFGLGVERLAMIKFQIDDIRLFYQNDIRFLSQF</sequence>
<evidence type="ECO:0000256" key="1">
    <source>
        <dbReference type="ARBA" id="ARBA00004496"/>
    </source>
</evidence>
<dbReference type="NCBIfam" id="TIGR00468">
    <property type="entry name" value="pheS"/>
    <property type="match status" value="1"/>
</dbReference>
<evidence type="ECO:0000259" key="14">
    <source>
        <dbReference type="PROSITE" id="PS50862"/>
    </source>
</evidence>
<evidence type="ECO:0000256" key="13">
    <source>
        <dbReference type="HAMAP-Rule" id="MF_00281"/>
    </source>
</evidence>
<keyword evidence="7 13" id="KW-0547">Nucleotide-binding</keyword>
<dbReference type="PANTHER" id="PTHR11538">
    <property type="entry name" value="PHENYLALANYL-TRNA SYNTHETASE"/>
    <property type="match status" value="1"/>
</dbReference>
<dbReference type="EMBL" id="DTDR01000087">
    <property type="protein sequence ID" value="HGK63605.1"/>
    <property type="molecule type" value="Genomic_DNA"/>
</dbReference>
<comment type="caution">
    <text evidence="15">The sequence shown here is derived from an EMBL/GenBank/DDBJ whole genome shotgun (WGS) entry which is preliminary data.</text>
</comment>
<name>A0A7V3ZV90_UNCW3</name>
<evidence type="ECO:0000256" key="3">
    <source>
        <dbReference type="ARBA" id="ARBA00011209"/>
    </source>
</evidence>
<accession>A0A7V3ZV90</accession>
<evidence type="ECO:0000256" key="7">
    <source>
        <dbReference type="ARBA" id="ARBA00022741"/>
    </source>
</evidence>
<comment type="subunit">
    <text evidence="3 13">Tetramer of two alpha and two beta subunits.</text>
</comment>
<dbReference type="GO" id="GO:0005737">
    <property type="term" value="C:cytoplasm"/>
    <property type="evidence" value="ECO:0007669"/>
    <property type="project" value="UniProtKB-SubCell"/>
</dbReference>
<evidence type="ECO:0000256" key="8">
    <source>
        <dbReference type="ARBA" id="ARBA00022840"/>
    </source>
</evidence>
<keyword evidence="8 13" id="KW-0067">ATP-binding</keyword>
<dbReference type="InterPro" id="IPR002319">
    <property type="entry name" value="Phenylalanyl-tRNA_Synthase"/>
</dbReference>
<reference evidence="15" key="1">
    <citation type="journal article" date="2020" name="mSystems">
        <title>Genome- and Community-Level Interaction Insights into Carbon Utilization and Element Cycling Functions of Hydrothermarchaeota in Hydrothermal Sediment.</title>
        <authorList>
            <person name="Zhou Z."/>
            <person name="Liu Y."/>
            <person name="Xu W."/>
            <person name="Pan J."/>
            <person name="Luo Z.H."/>
            <person name="Li M."/>
        </authorList>
    </citation>
    <scope>NUCLEOTIDE SEQUENCE [LARGE SCALE GENOMIC DNA]</scope>
    <source>
        <strain evidence="15">SpSt-697</strain>
    </source>
</reference>
<dbReference type="InterPro" id="IPR004188">
    <property type="entry name" value="Phe-tRNA_ligase_II_N"/>
</dbReference>
<dbReference type="InterPro" id="IPR022911">
    <property type="entry name" value="Phe_tRNA_ligase_alpha1_bac"/>
</dbReference>
<keyword evidence="10 13" id="KW-0648">Protein biosynthesis</keyword>
<dbReference type="Pfam" id="PF01409">
    <property type="entry name" value="tRNA-synt_2d"/>
    <property type="match status" value="1"/>
</dbReference>
<gene>
    <name evidence="13" type="primary">pheS</name>
    <name evidence="15" type="ORF">ENU74_03320</name>
</gene>